<dbReference type="GO" id="GO:0016616">
    <property type="term" value="F:oxidoreductase activity, acting on the CH-OH group of donors, NAD or NADP as acceptor"/>
    <property type="evidence" value="ECO:0007669"/>
    <property type="project" value="InterPro"/>
</dbReference>
<dbReference type="AlphaFoldDB" id="A0A7W9GCQ3"/>
<proteinExistence type="inferred from homology"/>
<comment type="pathway">
    <text evidence="1">Lipid metabolism; butanoate metabolism.</text>
</comment>
<evidence type="ECO:0000259" key="3">
    <source>
        <dbReference type="Pfam" id="PF00725"/>
    </source>
</evidence>
<dbReference type="InterPro" id="IPR013328">
    <property type="entry name" value="6PGD_dom2"/>
</dbReference>
<evidence type="ECO:0000313" key="4">
    <source>
        <dbReference type="EMBL" id="MBB5781352.1"/>
    </source>
</evidence>
<evidence type="ECO:0000256" key="1">
    <source>
        <dbReference type="ARBA" id="ARBA00005086"/>
    </source>
</evidence>
<dbReference type="InterPro" id="IPR008927">
    <property type="entry name" value="6-PGluconate_DH-like_C_sf"/>
</dbReference>
<dbReference type="Proteomes" id="UP000579153">
    <property type="component" value="Unassembled WGS sequence"/>
</dbReference>
<accession>A0A7W9GCQ3</accession>
<reference evidence="4 5" key="1">
    <citation type="submission" date="2020-08" db="EMBL/GenBank/DDBJ databases">
        <title>Sequencing the genomes of 1000 actinobacteria strains.</title>
        <authorList>
            <person name="Klenk H.-P."/>
        </authorList>
    </citation>
    <scope>NUCLEOTIDE SEQUENCE [LARGE SCALE GENOMIC DNA]</scope>
    <source>
        <strain evidence="4 5">DSM 45507</strain>
    </source>
</reference>
<evidence type="ECO:0000256" key="2">
    <source>
        <dbReference type="ARBA" id="ARBA00009463"/>
    </source>
</evidence>
<dbReference type="Pfam" id="PF00725">
    <property type="entry name" value="3HCDH"/>
    <property type="match status" value="1"/>
</dbReference>
<dbReference type="Gene3D" id="1.10.1040.10">
    <property type="entry name" value="N-(1-d-carboxylethyl)-l-norvaline Dehydrogenase, domain 2"/>
    <property type="match status" value="1"/>
</dbReference>
<organism evidence="4 5">
    <name type="scientific">Nonomuraea jabiensis</name>
    <dbReference type="NCBI Taxonomy" id="882448"/>
    <lineage>
        <taxon>Bacteria</taxon>
        <taxon>Bacillati</taxon>
        <taxon>Actinomycetota</taxon>
        <taxon>Actinomycetes</taxon>
        <taxon>Streptosporangiales</taxon>
        <taxon>Streptosporangiaceae</taxon>
        <taxon>Nonomuraea</taxon>
    </lineage>
</organism>
<gene>
    <name evidence="4" type="ORF">HD596_008108</name>
</gene>
<dbReference type="EMBL" id="JACHMB010000001">
    <property type="protein sequence ID" value="MBB5781352.1"/>
    <property type="molecule type" value="Genomic_DNA"/>
</dbReference>
<dbReference type="SUPFAM" id="SSF48179">
    <property type="entry name" value="6-phosphogluconate dehydrogenase C-terminal domain-like"/>
    <property type="match status" value="1"/>
</dbReference>
<comment type="caution">
    <text evidence="4">The sequence shown here is derived from an EMBL/GenBank/DDBJ whole genome shotgun (WGS) entry which is preliminary data.</text>
</comment>
<dbReference type="GO" id="GO:0006631">
    <property type="term" value="P:fatty acid metabolic process"/>
    <property type="evidence" value="ECO:0007669"/>
    <property type="project" value="InterPro"/>
</dbReference>
<comment type="similarity">
    <text evidence="2">Belongs to the 3-hydroxyacyl-CoA dehydrogenase family.</text>
</comment>
<dbReference type="InterPro" id="IPR006108">
    <property type="entry name" value="3HC_DH_C"/>
</dbReference>
<evidence type="ECO:0000313" key="5">
    <source>
        <dbReference type="Proteomes" id="UP000579153"/>
    </source>
</evidence>
<feature type="domain" description="3-hydroxyacyl-CoA dehydrogenase C-terminal" evidence="3">
    <location>
        <begin position="41"/>
        <end position="136"/>
    </location>
</feature>
<sequence length="136" mass="14531">MPESFVVSGVRTPIGRYGGALAQEWAAELGKTPITVADSPGFAGSRLGVCLALEAMRMLEEGVASAADIDTAMTLGYRHPMGPLRTTDVVGLDVRLAIAEHLARELGPRFEPPRILRDLVAAGHLGRKTGQGFYTW</sequence>
<keyword evidence="5" id="KW-1185">Reference proteome</keyword>
<protein>
    <submittedName>
        <fullName evidence="4">3-hydroxyacyl-CoA dehydrogenase</fullName>
    </submittedName>
</protein>
<dbReference type="PANTHER" id="PTHR48075:SF5">
    <property type="entry name" value="3-HYDROXYBUTYRYL-COA DEHYDROGENASE"/>
    <property type="match status" value="1"/>
</dbReference>
<name>A0A7W9GCQ3_9ACTN</name>
<dbReference type="PANTHER" id="PTHR48075">
    <property type="entry name" value="3-HYDROXYACYL-COA DEHYDROGENASE FAMILY PROTEIN"/>
    <property type="match status" value="1"/>
</dbReference>